<dbReference type="AlphaFoldDB" id="R7U079"/>
<comment type="similarity">
    <text evidence="1">Belongs to the Cu-Zn superoxide dismutase family.</text>
</comment>
<dbReference type="PROSITE" id="PS00332">
    <property type="entry name" value="SOD_CU_ZN_2"/>
    <property type="match status" value="1"/>
</dbReference>
<evidence type="ECO:0000313" key="4">
    <source>
        <dbReference type="EMBL" id="ELT99613.1"/>
    </source>
</evidence>
<dbReference type="CDD" id="cd00305">
    <property type="entry name" value="Cu-Zn_Superoxide_Dismutase"/>
    <property type="match status" value="1"/>
</dbReference>
<comment type="cofactor">
    <cofactor evidence="1">
        <name>Zn(2+)</name>
        <dbReference type="ChEBI" id="CHEBI:29105"/>
    </cofactor>
    <text evidence="1">Binds 1 zinc ion per subunit.</text>
</comment>
<keyword evidence="2" id="KW-0732">Signal</keyword>
<sequence>MFYRCIILALVLQNSLCRSSVDRVDTFEDEIRSARVAVQDKESYIYAQCQVAVNSAIDTHPNHVIGTIDLRQTVGRAVSEIRLNLTGFAADDGEMYHGFHVHELGDLSNGCDSTGSHYNPLDVDHGAPHDSAFNRHIGDLGNIEEDLGGNCIRTITDTLVTLQGRFSVIGRALVIHETYDDLGRSGVDDSLTTGNAGARLSCCVIGLTDDQHWD</sequence>
<dbReference type="GO" id="GO:0004784">
    <property type="term" value="F:superoxide dismutase activity"/>
    <property type="evidence" value="ECO:0007669"/>
    <property type="project" value="UniProtKB-EC"/>
</dbReference>
<comment type="catalytic activity">
    <reaction evidence="1">
        <text>2 superoxide + 2 H(+) = H2O2 + O2</text>
        <dbReference type="Rhea" id="RHEA:20696"/>
        <dbReference type="ChEBI" id="CHEBI:15378"/>
        <dbReference type="ChEBI" id="CHEBI:15379"/>
        <dbReference type="ChEBI" id="CHEBI:16240"/>
        <dbReference type="ChEBI" id="CHEBI:18421"/>
        <dbReference type="EC" id="1.15.1.1"/>
    </reaction>
</comment>
<dbReference type="InterPro" id="IPR024134">
    <property type="entry name" value="SOD_Cu/Zn_/chaperone"/>
</dbReference>
<comment type="function">
    <text evidence="1">Destroys radicals which are normally produced within the cells and which are toxic to biological systems.</text>
</comment>
<reference evidence="6" key="1">
    <citation type="submission" date="2012-12" db="EMBL/GenBank/DDBJ databases">
        <authorList>
            <person name="Hellsten U."/>
            <person name="Grimwood J."/>
            <person name="Chapman J.A."/>
            <person name="Shapiro H."/>
            <person name="Aerts A."/>
            <person name="Otillar R.P."/>
            <person name="Terry A.Y."/>
            <person name="Boore J.L."/>
            <person name="Simakov O."/>
            <person name="Marletaz F."/>
            <person name="Cho S.-J."/>
            <person name="Edsinger-Gonzales E."/>
            <person name="Havlak P."/>
            <person name="Kuo D.-H."/>
            <person name="Larsson T."/>
            <person name="Lv J."/>
            <person name="Arendt D."/>
            <person name="Savage R."/>
            <person name="Osoegawa K."/>
            <person name="de Jong P."/>
            <person name="Lindberg D.R."/>
            <person name="Seaver E.C."/>
            <person name="Weisblat D.A."/>
            <person name="Putnam N.H."/>
            <person name="Grigoriev I.V."/>
            <person name="Rokhsar D.S."/>
        </authorList>
    </citation>
    <scope>NUCLEOTIDE SEQUENCE</scope>
    <source>
        <strain evidence="6">I ESC-2004</strain>
    </source>
</reference>
<dbReference type="PRINTS" id="PR00068">
    <property type="entry name" value="CUZNDISMTASE"/>
</dbReference>
<evidence type="ECO:0000259" key="3">
    <source>
        <dbReference type="Pfam" id="PF00080"/>
    </source>
</evidence>
<keyword evidence="1" id="KW-0862">Zinc</keyword>
<dbReference type="InterPro" id="IPR001424">
    <property type="entry name" value="SOD_Cu_Zn_dom"/>
</dbReference>
<dbReference type="EMBL" id="KB306710">
    <property type="protein sequence ID" value="ELT99613.1"/>
    <property type="molecule type" value="Genomic_DNA"/>
</dbReference>
<feature type="chain" id="PRO_5008787512" description="Superoxide dismutase [Cu-Zn]" evidence="2">
    <location>
        <begin position="18"/>
        <end position="214"/>
    </location>
</feature>
<dbReference type="PROSITE" id="PS00087">
    <property type="entry name" value="SOD_CU_ZN_1"/>
    <property type="match status" value="1"/>
</dbReference>
<proteinExistence type="inferred from homology"/>
<organism evidence="4">
    <name type="scientific">Capitella teleta</name>
    <name type="common">Polychaete worm</name>
    <dbReference type="NCBI Taxonomy" id="283909"/>
    <lineage>
        <taxon>Eukaryota</taxon>
        <taxon>Metazoa</taxon>
        <taxon>Spiralia</taxon>
        <taxon>Lophotrochozoa</taxon>
        <taxon>Annelida</taxon>
        <taxon>Polychaeta</taxon>
        <taxon>Sedentaria</taxon>
        <taxon>Scolecida</taxon>
        <taxon>Capitellidae</taxon>
        <taxon>Capitella</taxon>
    </lineage>
</organism>
<dbReference type="Pfam" id="PF00080">
    <property type="entry name" value="Sod_Cu"/>
    <property type="match status" value="1"/>
</dbReference>
<protein>
    <recommendedName>
        <fullName evidence="1">Superoxide dismutase [Cu-Zn]</fullName>
        <ecNumber evidence="1">1.15.1.1</ecNumber>
    </recommendedName>
</protein>
<dbReference type="SUPFAM" id="SSF49329">
    <property type="entry name" value="Cu,Zn superoxide dismutase-like"/>
    <property type="match status" value="1"/>
</dbReference>
<keyword evidence="6" id="KW-1185">Reference proteome</keyword>
<dbReference type="Gene3D" id="2.60.40.200">
    <property type="entry name" value="Superoxide dismutase, copper/zinc binding domain"/>
    <property type="match status" value="1"/>
</dbReference>
<evidence type="ECO:0000256" key="1">
    <source>
        <dbReference type="RuleBase" id="RU000393"/>
    </source>
</evidence>
<keyword evidence="1" id="KW-0560">Oxidoreductase</keyword>
<keyword evidence="1" id="KW-0479">Metal-binding</keyword>
<dbReference type="EnsemblMetazoa" id="CapteT148692">
    <property type="protein sequence ID" value="CapteP148692"/>
    <property type="gene ID" value="CapteG148692"/>
</dbReference>
<dbReference type="GO" id="GO:0005507">
    <property type="term" value="F:copper ion binding"/>
    <property type="evidence" value="ECO:0007669"/>
    <property type="project" value="InterPro"/>
</dbReference>
<evidence type="ECO:0000313" key="6">
    <source>
        <dbReference type="Proteomes" id="UP000014760"/>
    </source>
</evidence>
<dbReference type="InterPro" id="IPR018152">
    <property type="entry name" value="SOD_Cu/Zn_BS"/>
</dbReference>
<evidence type="ECO:0000256" key="2">
    <source>
        <dbReference type="SAM" id="SignalP"/>
    </source>
</evidence>
<reference evidence="5" key="3">
    <citation type="submission" date="2015-06" db="UniProtKB">
        <authorList>
            <consortium name="EnsemblMetazoa"/>
        </authorList>
    </citation>
    <scope>IDENTIFICATION</scope>
</reference>
<dbReference type="InterPro" id="IPR036423">
    <property type="entry name" value="SOD-like_Cu/Zn_dom_sf"/>
</dbReference>
<feature type="domain" description="Superoxide dismutase copper/zinc binding" evidence="3">
    <location>
        <begin position="64"/>
        <end position="205"/>
    </location>
</feature>
<name>R7U079_CAPTE</name>
<dbReference type="EMBL" id="AMQN01009979">
    <property type="status" value="NOT_ANNOTATED_CDS"/>
    <property type="molecule type" value="Genomic_DNA"/>
</dbReference>
<comment type="cofactor">
    <cofactor evidence="1">
        <name>Cu cation</name>
        <dbReference type="ChEBI" id="CHEBI:23378"/>
    </cofactor>
    <text evidence="1">Binds 1 copper ion per subunit.</text>
</comment>
<evidence type="ECO:0000313" key="5">
    <source>
        <dbReference type="EnsemblMetazoa" id="CapteP148692"/>
    </source>
</evidence>
<accession>R7U079</accession>
<gene>
    <name evidence="4" type="ORF">CAPTEDRAFT_148692</name>
</gene>
<feature type="signal peptide" evidence="2">
    <location>
        <begin position="1"/>
        <end position="17"/>
    </location>
</feature>
<dbReference type="Proteomes" id="UP000014760">
    <property type="component" value="Unassembled WGS sequence"/>
</dbReference>
<reference evidence="4 6" key="2">
    <citation type="journal article" date="2013" name="Nature">
        <title>Insights into bilaterian evolution from three spiralian genomes.</title>
        <authorList>
            <person name="Simakov O."/>
            <person name="Marletaz F."/>
            <person name="Cho S.J."/>
            <person name="Edsinger-Gonzales E."/>
            <person name="Havlak P."/>
            <person name="Hellsten U."/>
            <person name="Kuo D.H."/>
            <person name="Larsson T."/>
            <person name="Lv J."/>
            <person name="Arendt D."/>
            <person name="Savage R."/>
            <person name="Osoegawa K."/>
            <person name="de Jong P."/>
            <person name="Grimwood J."/>
            <person name="Chapman J.A."/>
            <person name="Shapiro H."/>
            <person name="Aerts A."/>
            <person name="Otillar R.P."/>
            <person name="Terry A.Y."/>
            <person name="Boore J.L."/>
            <person name="Grigoriev I.V."/>
            <person name="Lindberg D.R."/>
            <person name="Seaver E.C."/>
            <person name="Weisblat D.A."/>
            <person name="Putnam N.H."/>
            <person name="Rokhsar D.S."/>
        </authorList>
    </citation>
    <scope>NUCLEOTIDE SEQUENCE</scope>
    <source>
        <strain evidence="4 6">I ESC-2004</strain>
    </source>
</reference>
<dbReference type="HOGENOM" id="CLU_056632_3_0_1"/>
<dbReference type="EC" id="1.15.1.1" evidence="1"/>
<dbReference type="STRING" id="283909.R7U079"/>
<keyword evidence="1" id="KW-0186">Copper</keyword>
<dbReference type="PANTHER" id="PTHR10003">
    <property type="entry name" value="SUPEROXIDE DISMUTASE CU-ZN -RELATED"/>
    <property type="match status" value="1"/>
</dbReference>
<dbReference type="OMA" id="LYASCRM"/>
<dbReference type="OrthoDB" id="2015551at2759"/>